<accession>A0ABT9SG25</accession>
<name>A0ABT9SG25_9BURK</name>
<reference evidence="1 2" key="1">
    <citation type="submission" date="2023-07" db="EMBL/GenBank/DDBJ databases">
        <title>Sorghum-associated microbial communities from plants grown in Nebraska, USA.</title>
        <authorList>
            <person name="Schachtman D."/>
        </authorList>
    </citation>
    <scope>NUCLEOTIDE SEQUENCE [LARGE SCALE GENOMIC DNA]</scope>
    <source>
        <strain evidence="1 2">DS1607</strain>
    </source>
</reference>
<gene>
    <name evidence="1" type="ORF">J2W36_004604</name>
</gene>
<keyword evidence="2" id="KW-1185">Reference proteome</keyword>
<protein>
    <submittedName>
        <fullName evidence="1">Uncharacterized protein</fullName>
    </submittedName>
</protein>
<dbReference type="RefSeq" id="WP_307692074.1">
    <property type="nucleotide sequence ID" value="NZ_JAUSRO010000017.1"/>
</dbReference>
<comment type="caution">
    <text evidence="1">The sequence shown here is derived from an EMBL/GenBank/DDBJ whole genome shotgun (WGS) entry which is preliminary data.</text>
</comment>
<organism evidence="1 2">
    <name type="scientific">Variovorax ginsengisoli</name>
    <dbReference type="NCBI Taxonomy" id="363844"/>
    <lineage>
        <taxon>Bacteria</taxon>
        <taxon>Pseudomonadati</taxon>
        <taxon>Pseudomonadota</taxon>
        <taxon>Betaproteobacteria</taxon>
        <taxon>Burkholderiales</taxon>
        <taxon>Comamonadaceae</taxon>
        <taxon>Variovorax</taxon>
    </lineage>
</organism>
<dbReference type="Proteomes" id="UP001226867">
    <property type="component" value="Unassembled WGS sequence"/>
</dbReference>
<evidence type="ECO:0000313" key="2">
    <source>
        <dbReference type="Proteomes" id="UP001226867"/>
    </source>
</evidence>
<sequence length="66" mass="7390">MNADLDIDERIAAALPRDFPQDFFVEMSRNICDHCKNVFKGRRNRTLCALCVTPPDLTGGGQFTTS</sequence>
<evidence type="ECO:0000313" key="1">
    <source>
        <dbReference type="EMBL" id="MDP9902327.1"/>
    </source>
</evidence>
<proteinExistence type="predicted"/>
<dbReference type="EMBL" id="JAUSRO010000017">
    <property type="protein sequence ID" value="MDP9902327.1"/>
    <property type="molecule type" value="Genomic_DNA"/>
</dbReference>